<protein>
    <submittedName>
        <fullName evidence="1">16171_t:CDS:1</fullName>
    </submittedName>
</protein>
<reference evidence="1 2" key="1">
    <citation type="submission" date="2021-06" db="EMBL/GenBank/DDBJ databases">
        <authorList>
            <person name="Kallberg Y."/>
            <person name="Tangrot J."/>
            <person name="Rosling A."/>
        </authorList>
    </citation>
    <scope>NUCLEOTIDE SEQUENCE [LARGE SCALE GENOMIC DNA]</scope>
    <source>
        <strain evidence="1 2">120-4 pot B 10/14</strain>
    </source>
</reference>
<sequence>MSSNKKVSIVSTSSIDKGKKVVKNIGGHPEGKQVAKGKYEAIYNLYGVTWNRANHCQKADSTTINQFLTKILSNNSEQGEFSKKRKINTQGPLDQYVSLIKLDN</sequence>
<dbReference type="Proteomes" id="UP000789901">
    <property type="component" value="Unassembled WGS sequence"/>
</dbReference>
<evidence type="ECO:0000313" key="1">
    <source>
        <dbReference type="EMBL" id="CAG8458168.1"/>
    </source>
</evidence>
<accession>A0ABM8VVN8</accession>
<proteinExistence type="predicted"/>
<name>A0ABM8VVN8_GIGMA</name>
<keyword evidence="2" id="KW-1185">Reference proteome</keyword>
<evidence type="ECO:0000313" key="2">
    <source>
        <dbReference type="Proteomes" id="UP000789901"/>
    </source>
</evidence>
<organism evidence="1 2">
    <name type="scientific">Gigaspora margarita</name>
    <dbReference type="NCBI Taxonomy" id="4874"/>
    <lineage>
        <taxon>Eukaryota</taxon>
        <taxon>Fungi</taxon>
        <taxon>Fungi incertae sedis</taxon>
        <taxon>Mucoromycota</taxon>
        <taxon>Glomeromycotina</taxon>
        <taxon>Glomeromycetes</taxon>
        <taxon>Diversisporales</taxon>
        <taxon>Gigasporaceae</taxon>
        <taxon>Gigaspora</taxon>
    </lineage>
</organism>
<dbReference type="EMBL" id="CAJVQB010000014">
    <property type="protein sequence ID" value="CAG8458168.1"/>
    <property type="molecule type" value="Genomic_DNA"/>
</dbReference>
<comment type="caution">
    <text evidence="1">The sequence shown here is derived from an EMBL/GenBank/DDBJ whole genome shotgun (WGS) entry which is preliminary data.</text>
</comment>
<gene>
    <name evidence="1" type="ORF">GMARGA_LOCUS166</name>
</gene>